<evidence type="ECO:0000256" key="4">
    <source>
        <dbReference type="ARBA" id="ARBA00022438"/>
    </source>
</evidence>
<feature type="domain" description="Aminopeptidase N-like N-terminal" evidence="9">
    <location>
        <begin position="103"/>
        <end position="176"/>
    </location>
</feature>
<evidence type="ECO:0000256" key="5">
    <source>
        <dbReference type="ARBA" id="ARBA00029811"/>
    </source>
</evidence>
<dbReference type="PANTHER" id="PTHR11533">
    <property type="entry name" value="PROTEASE M1 ZINC METALLOPROTEASE"/>
    <property type="match status" value="1"/>
</dbReference>
<keyword evidence="4" id="KW-0645">Protease</keyword>
<dbReference type="InterPro" id="IPR042097">
    <property type="entry name" value="Aminopeptidase_N-like_N_sf"/>
</dbReference>
<evidence type="ECO:0000313" key="11">
    <source>
        <dbReference type="Proteomes" id="UP001157017"/>
    </source>
</evidence>
<keyword evidence="4" id="KW-0031">Aminopeptidase</keyword>
<keyword evidence="11" id="KW-1185">Reference proteome</keyword>
<dbReference type="SUPFAM" id="SSF55486">
    <property type="entry name" value="Metalloproteases ('zincins'), catalytic domain"/>
    <property type="match status" value="1"/>
</dbReference>
<evidence type="ECO:0000256" key="7">
    <source>
        <dbReference type="SAM" id="MobiDB-lite"/>
    </source>
</evidence>
<feature type="region of interest" description="Disordered" evidence="7">
    <location>
        <begin position="311"/>
        <end position="361"/>
    </location>
</feature>
<evidence type="ECO:0000256" key="2">
    <source>
        <dbReference type="ARBA" id="ARBA00012564"/>
    </source>
</evidence>
<proteinExistence type="predicted"/>
<feature type="compositionally biased region" description="Basic and acidic residues" evidence="7">
    <location>
        <begin position="403"/>
        <end position="414"/>
    </location>
</feature>
<dbReference type="Gene3D" id="3.30.2010.30">
    <property type="match status" value="1"/>
</dbReference>
<sequence>MRCSTSRRSTSTSTCGAPTPSSLTDVECTSTTTIRFTCTRPGASTFVDVKPVRLLEVTLGGEPLDVSALDDGRLPLTGLQASNELVVRAVFACSHTGEGLHRFVDPQDDGVYLYTQAFLDDAPRFLACFDQPDLKAEWRSSITAPPHWVVLANTRGRSTAPGRWVFDRTKPLPPYLVALAAGDYEGVREQHDGIDVGVWARRSMVGFLPTERMLETTRRGLDWFHGLFGVRYPFGKYDQVMVPEFNAGAMENPGLVTFRDEHYLPRGAVTEEDRLEPGLDPPARDGAHVVRRPGDHALVGRPVAERVVRRVPGVPGGRGGRRLRHRVDDVPGAAQGLGLPRRPPVDDAPGRPRSRRRHRRRAAELRRHLVRQGRVGAAPPGGVAGRRGVLRCGARALPPARVRQRDAGRPGRRA</sequence>
<dbReference type="Pfam" id="PF01433">
    <property type="entry name" value="Peptidase_M1"/>
    <property type="match status" value="1"/>
</dbReference>
<comment type="catalytic activity">
    <reaction evidence="1">
        <text>Release of an N-terminal amino acid, Xaa-|-Yaa- from a peptide, amide or arylamide. Xaa is preferably Ala, but may be most amino acids including Pro (slow action). When a terminal hydrophobic residue is followed by a prolyl residue, the two may be released as an intact Xaa-Pro dipeptide.</text>
        <dbReference type="EC" id="3.4.11.2"/>
    </reaction>
</comment>
<dbReference type="EC" id="3.4.11.2" evidence="2"/>
<dbReference type="EMBL" id="BSUZ01000001">
    <property type="protein sequence ID" value="GMA89058.1"/>
    <property type="molecule type" value="Genomic_DNA"/>
</dbReference>
<evidence type="ECO:0000313" key="10">
    <source>
        <dbReference type="EMBL" id="GMA89058.1"/>
    </source>
</evidence>
<feature type="domain" description="Peptidase M1 membrane alanine aminopeptidase" evidence="8">
    <location>
        <begin position="214"/>
        <end position="265"/>
    </location>
</feature>
<evidence type="ECO:0000256" key="3">
    <source>
        <dbReference type="ARBA" id="ARBA00015611"/>
    </source>
</evidence>
<dbReference type="PANTHER" id="PTHR11533:SF174">
    <property type="entry name" value="PUROMYCIN-SENSITIVE AMINOPEPTIDASE-RELATED"/>
    <property type="match status" value="1"/>
</dbReference>
<feature type="region of interest" description="Disordered" evidence="7">
    <location>
        <begin position="1"/>
        <end position="22"/>
    </location>
</feature>
<organism evidence="10 11">
    <name type="scientific">Angustibacter aerolatus</name>
    <dbReference type="NCBI Taxonomy" id="1162965"/>
    <lineage>
        <taxon>Bacteria</taxon>
        <taxon>Bacillati</taxon>
        <taxon>Actinomycetota</taxon>
        <taxon>Actinomycetes</taxon>
        <taxon>Kineosporiales</taxon>
        <taxon>Kineosporiaceae</taxon>
    </lineage>
</organism>
<dbReference type="PRINTS" id="PR00756">
    <property type="entry name" value="ALADIPTASE"/>
</dbReference>
<evidence type="ECO:0000259" key="8">
    <source>
        <dbReference type="Pfam" id="PF01433"/>
    </source>
</evidence>
<dbReference type="InterPro" id="IPR045357">
    <property type="entry name" value="Aminopeptidase_N-like_N"/>
</dbReference>
<dbReference type="SUPFAM" id="SSF63737">
    <property type="entry name" value="Leukotriene A4 hydrolase N-terminal domain"/>
    <property type="match status" value="1"/>
</dbReference>
<name>A0ABQ6JNV6_9ACTN</name>
<feature type="region of interest" description="Disordered" evidence="7">
    <location>
        <begin position="395"/>
        <end position="414"/>
    </location>
</feature>
<dbReference type="Proteomes" id="UP001157017">
    <property type="component" value="Unassembled WGS sequence"/>
</dbReference>
<feature type="compositionally biased region" description="Basic residues" evidence="7">
    <location>
        <begin position="352"/>
        <end position="361"/>
    </location>
</feature>
<evidence type="ECO:0000256" key="1">
    <source>
        <dbReference type="ARBA" id="ARBA00000098"/>
    </source>
</evidence>
<comment type="caution">
    <text evidence="10">The sequence shown here is derived from an EMBL/GenBank/DDBJ whole genome shotgun (WGS) entry which is preliminary data.</text>
</comment>
<protein>
    <recommendedName>
        <fullName evidence="3">Aminopeptidase N</fullName>
        <ecNumber evidence="2">3.4.11.2</ecNumber>
    </recommendedName>
    <alternativeName>
        <fullName evidence="5">Alanine aminopeptidase</fullName>
    </alternativeName>
    <alternativeName>
        <fullName evidence="6">Lysyl aminopeptidase</fullName>
    </alternativeName>
</protein>
<reference evidence="11" key="1">
    <citation type="journal article" date="2019" name="Int. J. Syst. Evol. Microbiol.">
        <title>The Global Catalogue of Microorganisms (GCM) 10K type strain sequencing project: providing services to taxonomists for standard genome sequencing and annotation.</title>
        <authorList>
            <consortium name="The Broad Institute Genomics Platform"/>
            <consortium name="The Broad Institute Genome Sequencing Center for Infectious Disease"/>
            <person name="Wu L."/>
            <person name="Ma J."/>
        </authorList>
    </citation>
    <scope>NUCLEOTIDE SEQUENCE [LARGE SCALE GENOMIC DNA]</scope>
    <source>
        <strain evidence="11">NBRC 108730</strain>
    </source>
</reference>
<dbReference type="InterPro" id="IPR014782">
    <property type="entry name" value="Peptidase_M1_dom"/>
</dbReference>
<keyword evidence="4" id="KW-0378">Hydrolase</keyword>
<dbReference type="InterPro" id="IPR050344">
    <property type="entry name" value="Peptidase_M1_aminopeptidases"/>
</dbReference>
<gene>
    <name evidence="10" type="ORF">GCM10025868_43080</name>
</gene>
<evidence type="ECO:0000259" key="9">
    <source>
        <dbReference type="Pfam" id="PF17900"/>
    </source>
</evidence>
<evidence type="ECO:0000256" key="6">
    <source>
        <dbReference type="ARBA" id="ARBA00031533"/>
    </source>
</evidence>
<accession>A0ABQ6JNV6</accession>
<dbReference type="Gene3D" id="2.60.40.1730">
    <property type="entry name" value="tricorn interacting facor f3 domain"/>
    <property type="match status" value="1"/>
</dbReference>
<dbReference type="InterPro" id="IPR001930">
    <property type="entry name" value="Peptidase_M1"/>
</dbReference>
<dbReference type="Pfam" id="PF17900">
    <property type="entry name" value="Peptidase_M1_N"/>
    <property type="match status" value="1"/>
</dbReference>
<feature type="compositionally biased region" description="Low complexity" evidence="7">
    <location>
        <begin position="1"/>
        <end position="15"/>
    </location>
</feature>